<dbReference type="SUPFAM" id="SSF52922">
    <property type="entry name" value="TK C-terminal domain-like"/>
    <property type="match status" value="1"/>
</dbReference>
<dbReference type="InterPro" id="IPR005475">
    <property type="entry name" value="Transketolase-like_Pyr-bd"/>
</dbReference>
<dbReference type="PANTHER" id="PTHR43257">
    <property type="entry name" value="PYRUVATE DEHYDROGENASE E1 COMPONENT BETA SUBUNIT"/>
    <property type="match status" value="1"/>
</dbReference>
<dbReference type="eggNOG" id="COG0022">
    <property type="taxonomic scope" value="Bacteria"/>
</dbReference>
<dbReference type="CDD" id="cd07036">
    <property type="entry name" value="TPP_PYR_E1-PDHc-beta_like"/>
    <property type="match status" value="1"/>
</dbReference>
<dbReference type="Proteomes" id="UP000002033">
    <property type="component" value="Chromosome"/>
</dbReference>
<dbReference type="KEGG" id="hdn:Hden_0785"/>
<evidence type="ECO:0000256" key="1">
    <source>
        <dbReference type="ARBA" id="ARBA00023002"/>
    </source>
</evidence>
<dbReference type="InterPro" id="IPR033248">
    <property type="entry name" value="Transketolase_C"/>
</dbReference>
<name>D8JTP1_HYPDA</name>
<dbReference type="PANTHER" id="PTHR43257:SF3">
    <property type="entry name" value="ACETOIN:2,6-DICHLOROPHENOLINDOPHENOL OXIDOREDUCTASE SUBUNIT BETA"/>
    <property type="match status" value="1"/>
</dbReference>
<dbReference type="FunFam" id="3.40.50.970:FF:000001">
    <property type="entry name" value="Pyruvate dehydrogenase E1 beta subunit"/>
    <property type="match status" value="1"/>
</dbReference>
<dbReference type="AlphaFoldDB" id="D8JTP1"/>
<gene>
    <name evidence="3" type="ordered locus">Hden_0785</name>
</gene>
<dbReference type="SMART" id="SM00861">
    <property type="entry name" value="Transket_pyr"/>
    <property type="match status" value="1"/>
</dbReference>
<organism evidence="3 4">
    <name type="scientific">Hyphomicrobium denitrificans (strain ATCC 51888 / DSM 1869 / NCIMB 11706 / TK 0415)</name>
    <dbReference type="NCBI Taxonomy" id="582899"/>
    <lineage>
        <taxon>Bacteria</taxon>
        <taxon>Pseudomonadati</taxon>
        <taxon>Pseudomonadota</taxon>
        <taxon>Alphaproteobacteria</taxon>
        <taxon>Hyphomicrobiales</taxon>
        <taxon>Hyphomicrobiaceae</taxon>
        <taxon>Hyphomicrobium</taxon>
    </lineage>
</organism>
<dbReference type="STRING" id="582899.Hden_0785"/>
<evidence type="ECO:0000313" key="3">
    <source>
        <dbReference type="EMBL" id="ADJ22603.1"/>
    </source>
</evidence>
<dbReference type="Gene3D" id="3.40.50.970">
    <property type="match status" value="1"/>
</dbReference>
<dbReference type="InterPro" id="IPR029061">
    <property type="entry name" value="THDP-binding"/>
</dbReference>
<dbReference type="FunFam" id="3.40.50.920:FF:000001">
    <property type="entry name" value="Pyruvate dehydrogenase E1 beta subunit"/>
    <property type="match status" value="1"/>
</dbReference>
<dbReference type="Gene3D" id="3.40.50.920">
    <property type="match status" value="1"/>
</dbReference>
<dbReference type="Pfam" id="PF02780">
    <property type="entry name" value="Transketolase_C"/>
    <property type="match status" value="1"/>
</dbReference>
<dbReference type="EMBL" id="CP002083">
    <property type="protein sequence ID" value="ADJ22603.1"/>
    <property type="molecule type" value="Genomic_DNA"/>
</dbReference>
<dbReference type="RefSeq" id="WP_013214818.1">
    <property type="nucleotide sequence ID" value="NC_014313.1"/>
</dbReference>
<dbReference type="HOGENOM" id="CLU_012907_1_0_5"/>
<protein>
    <submittedName>
        <fullName evidence="3">Transketolase central region</fullName>
    </submittedName>
</protein>
<keyword evidence="4" id="KW-1185">Reference proteome</keyword>
<dbReference type="GO" id="GO:0016491">
    <property type="term" value="F:oxidoreductase activity"/>
    <property type="evidence" value="ECO:0007669"/>
    <property type="project" value="UniProtKB-KW"/>
</dbReference>
<sequence>MPKKTYRQVINEAIASEMRRDSRVVAIGTDIAGGKGSPGEEDAWGGVLGVTKGLYGEFGPERVLDTPITESAFIGASVGAAATGLRPVAELMFVDFMGVCFDQIFNQAAKFRYMFGGKAVTPIVIRTMYGGGFRAASQHSQCLYPLFTHIPGLKVVIPSSPYEAKGLLIEAIRDNDPVIFFEHKVLYDIEEDVPDEAYTIPFGEANITREGRDVTVVAFGRMVSFANTAADELKREGISVTVIDPRTTSPLDTETILESVSATGRLVVVDEAHPRCSMAADIARLVAEEGFKDLRAPIRTVTPPHTPVPFSPTLEDIYIPSVARIKDVVRSIAAKVSA</sequence>
<dbReference type="Pfam" id="PF02779">
    <property type="entry name" value="Transket_pyr"/>
    <property type="match status" value="1"/>
</dbReference>
<accession>D8JTP1</accession>
<dbReference type="OrthoDB" id="9780894at2"/>
<proteinExistence type="predicted"/>
<dbReference type="NCBIfam" id="NF006667">
    <property type="entry name" value="PRK09212.1"/>
    <property type="match status" value="1"/>
</dbReference>
<dbReference type="SUPFAM" id="SSF52518">
    <property type="entry name" value="Thiamin diphosphate-binding fold (THDP-binding)"/>
    <property type="match status" value="1"/>
</dbReference>
<evidence type="ECO:0000259" key="2">
    <source>
        <dbReference type="SMART" id="SM00861"/>
    </source>
</evidence>
<dbReference type="InterPro" id="IPR009014">
    <property type="entry name" value="Transketo_C/PFOR_II"/>
</dbReference>
<reference evidence="4" key="1">
    <citation type="journal article" date="2011" name="J. Bacteriol.">
        <title>Genome sequences of eight morphologically diverse alphaproteobacteria.</title>
        <authorList>
            <consortium name="US DOE Joint Genome Institute"/>
            <person name="Brown P.J."/>
            <person name="Kysela D.T."/>
            <person name="Buechlein A."/>
            <person name="Hemmerich C."/>
            <person name="Brun Y.V."/>
        </authorList>
    </citation>
    <scope>NUCLEOTIDE SEQUENCE [LARGE SCALE GENOMIC DNA]</scope>
    <source>
        <strain evidence="4">ATCC 51888 / DSM 1869 / NCIB 11706 / TK 0415</strain>
    </source>
</reference>
<feature type="domain" description="Transketolase-like pyrimidine-binding" evidence="2">
    <location>
        <begin position="4"/>
        <end position="189"/>
    </location>
</feature>
<evidence type="ECO:0000313" key="4">
    <source>
        <dbReference type="Proteomes" id="UP000002033"/>
    </source>
</evidence>
<keyword evidence="1" id="KW-0560">Oxidoreductase</keyword>